<name>A0A2G9S8J8_AQUCT</name>
<feature type="non-terminal residue" evidence="1">
    <location>
        <position position="1"/>
    </location>
</feature>
<gene>
    <name evidence="1" type="ORF">AB205_0092980</name>
</gene>
<dbReference type="AlphaFoldDB" id="A0A2G9S8J8"/>
<evidence type="ECO:0000313" key="2">
    <source>
        <dbReference type="Proteomes" id="UP000228934"/>
    </source>
</evidence>
<feature type="non-terminal residue" evidence="1">
    <location>
        <position position="169"/>
    </location>
</feature>
<proteinExistence type="predicted"/>
<dbReference type="OrthoDB" id="10241993at2759"/>
<organism evidence="1 2">
    <name type="scientific">Aquarana catesbeiana</name>
    <name type="common">American bullfrog</name>
    <name type="synonym">Rana catesbeiana</name>
    <dbReference type="NCBI Taxonomy" id="8400"/>
    <lineage>
        <taxon>Eukaryota</taxon>
        <taxon>Metazoa</taxon>
        <taxon>Chordata</taxon>
        <taxon>Craniata</taxon>
        <taxon>Vertebrata</taxon>
        <taxon>Euteleostomi</taxon>
        <taxon>Amphibia</taxon>
        <taxon>Batrachia</taxon>
        <taxon>Anura</taxon>
        <taxon>Neobatrachia</taxon>
        <taxon>Ranoidea</taxon>
        <taxon>Ranidae</taxon>
        <taxon>Aquarana</taxon>
    </lineage>
</organism>
<dbReference type="EMBL" id="KV925693">
    <property type="protein sequence ID" value="PIO36437.1"/>
    <property type="molecule type" value="Genomic_DNA"/>
</dbReference>
<sequence>SLAAGSPPNQQVTAVAGGLHEVDERRGTSNDDIISLRPLHVTTLPPSQPGHFNVGAMCGDDIIPHCPPRISALLPSSNGPVLPACHQCSNNAHLVALAGMASDNPHQLASDNPHLMAGDVASDYLLMVAGDVASDNPHQVAGDMASNNLQMVAGDMASDNLQMVSSDMA</sequence>
<keyword evidence="2" id="KW-1185">Reference proteome</keyword>
<evidence type="ECO:0000313" key="1">
    <source>
        <dbReference type="EMBL" id="PIO36437.1"/>
    </source>
</evidence>
<accession>A0A2G9S8J8</accession>
<protein>
    <submittedName>
        <fullName evidence="1">Uncharacterized protein</fullName>
    </submittedName>
</protein>
<reference evidence="2" key="1">
    <citation type="journal article" date="2017" name="Nat. Commun.">
        <title>The North American bullfrog draft genome provides insight into hormonal regulation of long noncoding RNA.</title>
        <authorList>
            <person name="Hammond S.A."/>
            <person name="Warren R.L."/>
            <person name="Vandervalk B.P."/>
            <person name="Kucuk E."/>
            <person name="Khan H."/>
            <person name="Gibb E.A."/>
            <person name="Pandoh P."/>
            <person name="Kirk H."/>
            <person name="Zhao Y."/>
            <person name="Jones M."/>
            <person name="Mungall A.J."/>
            <person name="Coope R."/>
            <person name="Pleasance S."/>
            <person name="Moore R.A."/>
            <person name="Holt R.A."/>
            <person name="Round J.M."/>
            <person name="Ohora S."/>
            <person name="Walle B.V."/>
            <person name="Veldhoen N."/>
            <person name="Helbing C.C."/>
            <person name="Birol I."/>
        </authorList>
    </citation>
    <scope>NUCLEOTIDE SEQUENCE [LARGE SCALE GENOMIC DNA]</scope>
</reference>
<dbReference type="Proteomes" id="UP000228934">
    <property type="component" value="Unassembled WGS sequence"/>
</dbReference>